<reference evidence="7 8" key="1">
    <citation type="submission" date="2018-04" db="EMBL/GenBank/DDBJ databases">
        <title>Genomic Encyclopedia of Type Strains, Phase IV (KMG-IV): sequencing the most valuable type-strain genomes for metagenomic binning, comparative biology and taxonomic classification.</title>
        <authorList>
            <person name="Goeker M."/>
        </authorList>
    </citation>
    <scope>NUCLEOTIDE SEQUENCE [LARGE SCALE GENOMIC DNA]</scope>
    <source>
        <strain evidence="7 8">DSM 28688</strain>
    </source>
</reference>
<keyword evidence="2" id="KW-1277">Toxin-antitoxin system</keyword>
<comment type="caution">
    <text evidence="7">The sequence shown here is derived from an EMBL/GenBank/DDBJ whole genome shotgun (WGS) entry which is preliminary data.</text>
</comment>
<evidence type="ECO:0000256" key="6">
    <source>
        <dbReference type="ARBA" id="ARBA00030388"/>
    </source>
</evidence>
<dbReference type="GO" id="GO:0045892">
    <property type="term" value="P:negative regulation of DNA-templated transcription"/>
    <property type="evidence" value="ECO:0007669"/>
    <property type="project" value="TreeGrafter"/>
</dbReference>
<dbReference type="PANTHER" id="PTHR38039">
    <property type="entry name" value="TOXIN YOEB"/>
    <property type="match status" value="1"/>
</dbReference>
<dbReference type="Pfam" id="PF06769">
    <property type="entry name" value="YoeB_toxin"/>
    <property type="match status" value="1"/>
</dbReference>
<evidence type="ECO:0000313" key="8">
    <source>
        <dbReference type="Proteomes" id="UP000245887"/>
    </source>
</evidence>
<evidence type="ECO:0000256" key="4">
    <source>
        <dbReference type="ARBA" id="ARBA00022759"/>
    </source>
</evidence>
<dbReference type="PANTHER" id="PTHR38039:SF1">
    <property type="entry name" value="TOXIN YOEB"/>
    <property type="match status" value="1"/>
</dbReference>
<protein>
    <recommendedName>
        <fullName evidence="6">Putative mRNA interferase YoeB</fullName>
    </recommendedName>
</protein>
<comment type="similarity">
    <text evidence="1">Belongs to the YoeB family.</text>
</comment>
<dbReference type="AlphaFoldDB" id="A0A2U1D081"/>
<dbReference type="InterPro" id="IPR007712">
    <property type="entry name" value="RelE/ParE_toxin"/>
</dbReference>
<dbReference type="Proteomes" id="UP000245887">
    <property type="component" value="Unassembled WGS sequence"/>
</dbReference>
<dbReference type="RefSeq" id="WP_116918602.1">
    <property type="nucleotide sequence ID" value="NZ_QEKQ01000002.1"/>
</dbReference>
<evidence type="ECO:0000256" key="3">
    <source>
        <dbReference type="ARBA" id="ARBA00022722"/>
    </source>
</evidence>
<dbReference type="SUPFAM" id="SSF143011">
    <property type="entry name" value="RelE-like"/>
    <property type="match status" value="1"/>
</dbReference>
<keyword evidence="3" id="KW-0540">Nuclease</keyword>
<dbReference type="EMBL" id="QEKQ01000002">
    <property type="protein sequence ID" value="PVY78442.1"/>
    <property type="molecule type" value="Genomic_DNA"/>
</dbReference>
<gene>
    <name evidence="7" type="ORF">C8D92_102489</name>
</gene>
<organism evidence="7 8">
    <name type="scientific">Tamilnaduibacter salinus</name>
    <dbReference type="NCBI Taxonomy" id="1484056"/>
    <lineage>
        <taxon>Bacteria</taxon>
        <taxon>Pseudomonadati</taxon>
        <taxon>Pseudomonadota</taxon>
        <taxon>Gammaproteobacteria</taxon>
        <taxon>Pseudomonadales</taxon>
        <taxon>Marinobacteraceae</taxon>
        <taxon>Tamilnaduibacter</taxon>
    </lineage>
</organism>
<proteinExistence type="inferred from homology"/>
<dbReference type="NCBIfam" id="TIGR02385">
    <property type="entry name" value="RelE_StbE"/>
    <property type="match status" value="1"/>
</dbReference>
<evidence type="ECO:0000256" key="2">
    <source>
        <dbReference type="ARBA" id="ARBA00022649"/>
    </source>
</evidence>
<keyword evidence="4" id="KW-0255">Endonuclease</keyword>
<evidence type="ECO:0000313" key="7">
    <source>
        <dbReference type="EMBL" id="PVY78442.1"/>
    </source>
</evidence>
<dbReference type="GO" id="GO:0016787">
    <property type="term" value="F:hydrolase activity"/>
    <property type="evidence" value="ECO:0007669"/>
    <property type="project" value="UniProtKB-KW"/>
</dbReference>
<evidence type="ECO:0000256" key="1">
    <source>
        <dbReference type="ARBA" id="ARBA00008172"/>
    </source>
</evidence>
<dbReference type="OrthoDB" id="9801102at2"/>
<dbReference type="Gene3D" id="3.30.2310.20">
    <property type="entry name" value="RelE-like"/>
    <property type="match status" value="1"/>
</dbReference>
<dbReference type="NCBIfam" id="TIGR02116">
    <property type="entry name" value="toxin_Txe_YoeB"/>
    <property type="match status" value="1"/>
</dbReference>
<dbReference type="InterPro" id="IPR035093">
    <property type="entry name" value="RelE/ParE_toxin_dom_sf"/>
</dbReference>
<sequence length="87" mass="10108">MTWKLVYTKQAQKDAKKLSSSGLKPNAQELLALIAEDPYLKPPPFEKLIGDLAGAYSRRINIQHRLVYQVLEDERVVKVLRLWSHYE</sequence>
<evidence type="ECO:0000256" key="5">
    <source>
        <dbReference type="ARBA" id="ARBA00022801"/>
    </source>
</evidence>
<keyword evidence="5" id="KW-0378">Hydrolase</keyword>
<dbReference type="GO" id="GO:0006401">
    <property type="term" value="P:RNA catabolic process"/>
    <property type="evidence" value="ECO:0007669"/>
    <property type="project" value="InterPro"/>
</dbReference>
<accession>A0A2U1D081</accession>
<dbReference type="GO" id="GO:0004519">
    <property type="term" value="F:endonuclease activity"/>
    <property type="evidence" value="ECO:0007669"/>
    <property type="project" value="UniProtKB-KW"/>
</dbReference>
<dbReference type="InterPro" id="IPR009614">
    <property type="entry name" value="YoeB_toxin"/>
</dbReference>
<name>A0A2U1D081_9GAMM</name>